<dbReference type="GO" id="GO:0050308">
    <property type="term" value="F:sugar-phosphatase activity"/>
    <property type="evidence" value="ECO:0007669"/>
    <property type="project" value="TreeGrafter"/>
</dbReference>
<accession>A0A848L361</accession>
<dbReference type="EMBL" id="JABBNB010000053">
    <property type="protein sequence ID" value="NMO05169.1"/>
    <property type="molecule type" value="Genomic_DNA"/>
</dbReference>
<dbReference type="SUPFAM" id="SSF56784">
    <property type="entry name" value="HAD-like"/>
    <property type="match status" value="1"/>
</dbReference>
<dbReference type="Gene3D" id="1.10.150.240">
    <property type="entry name" value="Putative phosphatase, domain 2"/>
    <property type="match status" value="1"/>
</dbReference>
<dbReference type="Proteomes" id="UP000550729">
    <property type="component" value="Unassembled WGS sequence"/>
</dbReference>
<dbReference type="Gene3D" id="3.40.50.1000">
    <property type="entry name" value="HAD superfamily/HAD-like"/>
    <property type="match status" value="1"/>
</dbReference>
<evidence type="ECO:0000313" key="1">
    <source>
        <dbReference type="EMBL" id="NMO05169.1"/>
    </source>
</evidence>
<dbReference type="InterPro" id="IPR006439">
    <property type="entry name" value="HAD-SF_hydro_IA"/>
</dbReference>
<dbReference type="InterPro" id="IPR036412">
    <property type="entry name" value="HAD-like_sf"/>
</dbReference>
<evidence type="ECO:0000313" key="2">
    <source>
        <dbReference type="Proteomes" id="UP000550729"/>
    </source>
</evidence>
<dbReference type="Pfam" id="PF00702">
    <property type="entry name" value="Hydrolase"/>
    <property type="match status" value="1"/>
</dbReference>
<comment type="caution">
    <text evidence="1">The sequence shown here is derived from an EMBL/GenBank/DDBJ whole genome shotgun (WGS) entry which is preliminary data.</text>
</comment>
<dbReference type="InterPro" id="IPR023198">
    <property type="entry name" value="PGP-like_dom2"/>
</dbReference>
<reference evidence="1 2" key="1">
    <citation type="submission" date="2020-04" db="EMBL/GenBank/DDBJ databases">
        <title>Gordonia sp. nov. TBRC 11910.</title>
        <authorList>
            <person name="Suriyachadkun C."/>
        </authorList>
    </citation>
    <scope>NUCLEOTIDE SEQUENCE [LARGE SCALE GENOMIC DNA]</scope>
    <source>
        <strain evidence="1 2">TBRC 11910</strain>
    </source>
</reference>
<sequence>MDGTLLDTEPLWDIAMVELAARHGVEMDAQLRASTLGNSSYDAISKVLIAAGIPEADWDIDADHAWSNARVHGLFGDGLPWRPGAQQTLDLLGEHDVPLALVTNTVRELTDVALKTLGGHRFTVTVCGDEVTAAKPAPEPYLRAAALLGVDPTNCVVIEDSPAGARAGHDAGAATLVVGEEALSGRIPPLARQTRRADLVGLTMADLSAALQASHAKMGTREDLR</sequence>
<gene>
    <name evidence="1" type="ORF">HH308_28525</name>
</gene>
<dbReference type="AlphaFoldDB" id="A0A848L361"/>
<dbReference type="PANTHER" id="PTHR43481">
    <property type="entry name" value="FRUCTOSE-1-PHOSPHATE PHOSPHATASE"/>
    <property type="match status" value="1"/>
</dbReference>
<keyword evidence="2" id="KW-1185">Reference proteome</keyword>
<name>A0A848L361_9ACTN</name>
<organism evidence="1 2">
    <name type="scientific">Gordonia asplenii</name>
    <dbReference type="NCBI Taxonomy" id="2725283"/>
    <lineage>
        <taxon>Bacteria</taxon>
        <taxon>Bacillati</taxon>
        <taxon>Actinomycetota</taxon>
        <taxon>Actinomycetes</taxon>
        <taxon>Mycobacteriales</taxon>
        <taxon>Gordoniaceae</taxon>
        <taxon>Gordonia</taxon>
    </lineage>
</organism>
<dbReference type="NCBIfam" id="TIGR01509">
    <property type="entry name" value="HAD-SF-IA-v3"/>
    <property type="match status" value="1"/>
</dbReference>
<dbReference type="PANTHER" id="PTHR43481:SF4">
    <property type="entry name" value="GLYCEROL-1-PHOSPHATE PHOSPHOHYDROLASE 1-RELATED"/>
    <property type="match status" value="1"/>
</dbReference>
<protein>
    <submittedName>
        <fullName evidence="1">HAD family phosphatase</fullName>
    </submittedName>
</protein>
<dbReference type="CDD" id="cd07505">
    <property type="entry name" value="HAD_BPGM-like"/>
    <property type="match status" value="1"/>
</dbReference>
<proteinExistence type="predicted"/>
<dbReference type="InterPro" id="IPR023214">
    <property type="entry name" value="HAD_sf"/>
</dbReference>
<dbReference type="InterPro" id="IPR051806">
    <property type="entry name" value="HAD-like_SPP"/>
</dbReference>